<dbReference type="PANTHER" id="PTHR30614">
    <property type="entry name" value="MEMBRANE COMPONENT OF AMINO ACID ABC TRANSPORTER"/>
    <property type="match status" value="1"/>
</dbReference>
<dbReference type="Pfam" id="PF00528">
    <property type="entry name" value="BPD_transp_1"/>
    <property type="match status" value="1"/>
</dbReference>
<evidence type="ECO:0000256" key="8">
    <source>
        <dbReference type="ARBA" id="ARBA00023136"/>
    </source>
</evidence>
<feature type="transmembrane region" description="Helical" evidence="9">
    <location>
        <begin position="223"/>
        <end position="241"/>
    </location>
</feature>
<evidence type="ECO:0000256" key="9">
    <source>
        <dbReference type="RuleBase" id="RU363032"/>
    </source>
</evidence>
<keyword evidence="3 9" id="KW-0813">Transport</keyword>
<evidence type="ECO:0000256" key="3">
    <source>
        <dbReference type="ARBA" id="ARBA00022448"/>
    </source>
</evidence>
<dbReference type="GO" id="GO:0006865">
    <property type="term" value="P:amino acid transport"/>
    <property type="evidence" value="ECO:0007669"/>
    <property type="project" value="UniProtKB-KW"/>
</dbReference>
<name>A0A1G6YAD4_9BRAD</name>
<dbReference type="AlphaFoldDB" id="A0A1G6YAD4"/>
<proteinExistence type="inferred from homology"/>
<feature type="transmembrane region" description="Helical" evidence="9">
    <location>
        <begin position="303"/>
        <end position="322"/>
    </location>
</feature>
<dbReference type="InterPro" id="IPR043429">
    <property type="entry name" value="ArtM/GltK/GlnP/TcyL/YhdX-like"/>
</dbReference>
<feature type="domain" description="ABC transmembrane type-1" evidence="10">
    <location>
        <begin position="131"/>
        <end position="422"/>
    </location>
</feature>
<dbReference type="InterPro" id="IPR000515">
    <property type="entry name" value="MetI-like"/>
</dbReference>
<accession>A0A1G6YAD4</accession>
<dbReference type="NCBIfam" id="TIGR01726">
    <property type="entry name" value="HEQRo_perm_3TM"/>
    <property type="match status" value="1"/>
</dbReference>
<keyword evidence="6" id="KW-0029">Amino-acid transport</keyword>
<keyword evidence="7 9" id="KW-1133">Transmembrane helix</keyword>
<keyword evidence="8 9" id="KW-0472">Membrane</keyword>
<evidence type="ECO:0000313" key="12">
    <source>
        <dbReference type="Proteomes" id="UP000199245"/>
    </source>
</evidence>
<dbReference type="GO" id="GO:0022857">
    <property type="term" value="F:transmembrane transporter activity"/>
    <property type="evidence" value="ECO:0007669"/>
    <property type="project" value="InterPro"/>
</dbReference>
<dbReference type="CDD" id="cd06261">
    <property type="entry name" value="TM_PBP2"/>
    <property type="match status" value="1"/>
</dbReference>
<evidence type="ECO:0000256" key="4">
    <source>
        <dbReference type="ARBA" id="ARBA00022475"/>
    </source>
</evidence>
<evidence type="ECO:0000256" key="6">
    <source>
        <dbReference type="ARBA" id="ARBA00022970"/>
    </source>
</evidence>
<feature type="transmembrane region" description="Helical" evidence="9">
    <location>
        <begin position="404"/>
        <end position="425"/>
    </location>
</feature>
<dbReference type="Proteomes" id="UP000199245">
    <property type="component" value="Unassembled WGS sequence"/>
</dbReference>
<dbReference type="SUPFAM" id="SSF161098">
    <property type="entry name" value="MetI-like"/>
    <property type="match status" value="1"/>
</dbReference>
<keyword evidence="5 9" id="KW-0812">Transmembrane</keyword>
<evidence type="ECO:0000256" key="5">
    <source>
        <dbReference type="ARBA" id="ARBA00022692"/>
    </source>
</evidence>
<protein>
    <submittedName>
        <fullName evidence="11">Amino acid ABC transporter membrane protein 1, PAAT family</fullName>
    </submittedName>
</protein>
<evidence type="ECO:0000256" key="2">
    <source>
        <dbReference type="ARBA" id="ARBA00010072"/>
    </source>
</evidence>
<comment type="subcellular location">
    <subcellularLocation>
        <location evidence="1">Cell inner membrane</location>
        <topology evidence="1">Multi-pass membrane protein</topology>
    </subcellularLocation>
    <subcellularLocation>
        <location evidence="9">Cell membrane</location>
        <topology evidence="9">Multi-pass membrane protein</topology>
    </subcellularLocation>
</comment>
<gene>
    <name evidence="11" type="ORF">SAMN05216337_101697</name>
</gene>
<feature type="transmembrane region" description="Helical" evidence="9">
    <location>
        <begin position="126"/>
        <end position="155"/>
    </location>
</feature>
<feature type="transmembrane region" description="Helical" evidence="9">
    <location>
        <begin position="261"/>
        <end position="283"/>
    </location>
</feature>
<sequence>MKCAGFEVDASSSREPGIHFARKRSCAWQKIASHWGPYAVTTSTPKRPPARPWRLSLSDPRVAGLFWQILVVAVAVAVVAWLWSNAVHNLSVRRISTGFAFLGREAGMPIADSWIDYTPKNTYLRAFIVGVVNTLRVAVIGIVLATVIGTLVGIARLSSNWLLARLAAVYVEVLRDLPLLLQLLFWYVLMQGLPAARQAWKPVDGVYLSNRGLVLPSVPLHEANGWTLAALVAGVIVFLIVRRRLIAQQMLDGRARPAWPYALGLIIALPALVSWLLGASWSVMLPELRGFNFVGGLTLAPEYFALLIALVTYTSAFIAEIVRSGIQAVPRGQSDAAKALGLKRSFVLQHIVLPQALRVIIPPMTSQYLNLTKNSSLAVAVGYQDIVSIANTTLNQTGQAIESIALIMMVFLTISLGISLFMNWYNARIALVER</sequence>
<keyword evidence="4" id="KW-1003">Cell membrane</keyword>
<dbReference type="InterPro" id="IPR035906">
    <property type="entry name" value="MetI-like_sf"/>
</dbReference>
<dbReference type="PROSITE" id="PS50928">
    <property type="entry name" value="ABC_TM1"/>
    <property type="match status" value="1"/>
</dbReference>
<dbReference type="EMBL" id="FMZW01000016">
    <property type="protein sequence ID" value="SDD86535.1"/>
    <property type="molecule type" value="Genomic_DNA"/>
</dbReference>
<feature type="transmembrane region" description="Helical" evidence="9">
    <location>
        <begin position="62"/>
        <end position="83"/>
    </location>
</feature>
<dbReference type="Gene3D" id="1.10.3720.10">
    <property type="entry name" value="MetI-like"/>
    <property type="match status" value="2"/>
</dbReference>
<evidence type="ECO:0000256" key="1">
    <source>
        <dbReference type="ARBA" id="ARBA00004429"/>
    </source>
</evidence>
<dbReference type="PANTHER" id="PTHR30614:SF37">
    <property type="entry name" value="AMINO-ACID ABC TRANSPORTER PERMEASE PROTEIN YHDX-RELATED"/>
    <property type="match status" value="1"/>
</dbReference>
<evidence type="ECO:0000256" key="7">
    <source>
        <dbReference type="ARBA" id="ARBA00022989"/>
    </source>
</evidence>
<reference evidence="11 12" key="1">
    <citation type="submission" date="2016-10" db="EMBL/GenBank/DDBJ databases">
        <authorList>
            <person name="de Groot N.N."/>
        </authorList>
    </citation>
    <scope>NUCLEOTIDE SEQUENCE [LARGE SCALE GENOMIC DNA]</scope>
    <source>
        <strain evidence="11 12">R5</strain>
    </source>
</reference>
<evidence type="ECO:0000259" key="10">
    <source>
        <dbReference type="PROSITE" id="PS50928"/>
    </source>
</evidence>
<comment type="similarity">
    <text evidence="2">Belongs to the binding-protein-dependent transport system permease family. HisMQ subfamily.</text>
</comment>
<dbReference type="InterPro" id="IPR010065">
    <property type="entry name" value="AA_ABC_transptr_permease_3TM"/>
</dbReference>
<dbReference type="GO" id="GO:0043190">
    <property type="term" value="C:ATP-binding cassette (ABC) transporter complex"/>
    <property type="evidence" value="ECO:0007669"/>
    <property type="project" value="InterPro"/>
</dbReference>
<evidence type="ECO:0000313" key="11">
    <source>
        <dbReference type="EMBL" id="SDD86535.1"/>
    </source>
</evidence>
<organism evidence="11 12">
    <name type="scientific">Bradyrhizobium brasilense</name>
    <dbReference type="NCBI Taxonomy" id="1419277"/>
    <lineage>
        <taxon>Bacteria</taxon>
        <taxon>Pseudomonadati</taxon>
        <taxon>Pseudomonadota</taxon>
        <taxon>Alphaproteobacteria</taxon>
        <taxon>Hyphomicrobiales</taxon>
        <taxon>Nitrobacteraceae</taxon>
        <taxon>Bradyrhizobium</taxon>
    </lineage>
</organism>